<keyword evidence="1" id="KW-0472">Membrane</keyword>
<keyword evidence="1" id="KW-0812">Transmembrane</keyword>
<keyword evidence="1" id="KW-1133">Transmembrane helix</keyword>
<organism evidence="3">
    <name type="scientific">freshwater metagenome</name>
    <dbReference type="NCBI Taxonomy" id="449393"/>
    <lineage>
        <taxon>unclassified sequences</taxon>
        <taxon>metagenomes</taxon>
        <taxon>ecological metagenomes</taxon>
    </lineage>
</organism>
<gene>
    <name evidence="3" type="ORF">UFOPK3837_00466</name>
</gene>
<evidence type="ECO:0000313" key="3">
    <source>
        <dbReference type="EMBL" id="CAB4951540.1"/>
    </source>
</evidence>
<sequence>MPAEFRLNLVFGLIALAAGLGLFWRNRTGRAKAIDRGEIVDLNRLQATKAGLPVTAFGKRVTFLQFSSETCSTCKQTARLLEELEQTAEDVLHVEVDITNRLDLAKKFHVIQTPTTLVLDHTGRVTSRIGGAPKQSTIDQQLGNFAI</sequence>
<dbReference type="EMBL" id="CAFBNO010000012">
    <property type="protein sequence ID" value="CAB4951540.1"/>
    <property type="molecule type" value="Genomic_DNA"/>
</dbReference>
<dbReference type="AlphaFoldDB" id="A0A6J7K647"/>
<dbReference type="InterPro" id="IPR036249">
    <property type="entry name" value="Thioredoxin-like_sf"/>
</dbReference>
<dbReference type="SUPFAM" id="SSF52833">
    <property type="entry name" value="Thioredoxin-like"/>
    <property type="match status" value="1"/>
</dbReference>
<evidence type="ECO:0000259" key="2">
    <source>
        <dbReference type="Pfam" id="PF00085"/>
    </source>
</evidence>
<reference evidence="3" key="1">
    <citation type="submission" date="2020-05" db="EMBL/GenBank/DDBJ databases">
        <authorList>
            <person name="Chiriac C."/>
            <person name="Salcher M."/>
            <person name="Ghai R."/>
            <person name="Kavagutti S V."/>
        </authorList>
    </citation>
    <scope>NUCLEOTIDE SEQUENCE</scope>
</reference>
<accession>A0A6J7K647</accession>
<dbReference type="Pfam" id="PF00085">
    <property type="entry name" value="Thioredoxin"/>
    <property type="match status" value="1"/>
</dbReference>
<dbReference type="CDD" id="cd02947">
    <property type="entry name" value="TRX_family"/>
    <property type="match status" value="1"/>
</dbReference>
<evidence type="ECO:0000256" key="1">
    <source>
        <dbReference type="SAM" id="Phobius"/>
    </source>
</evidence>
<name>A0A6J7K647_9ZZZZ</name>
<dbReference type="InterPro" id="IPR013766">
    <property type="entry name" value="Thioredoxin_domain"/>
</dbReference>
<proteinExistence type="predicted"/>
<feature type="transmembrane region" description="Helical" evidence="1">
    <location>
        <begin position="6"/>
        <end position="24"/>
    </location>
</feature>
<protein>
    <submittedName>
        <fullName evidence="3">Unannotated protein</fullName>
    </submittedName>
</protein>
<dbReference type="Gene3D" id="3.40.30.10">
    <property type="entry name" value="Glutaredoxin"/>
    <property type="match status" value="1"/>
</dbReference>
<feature type="domain" description="Thioredoxin" evidence="2">
    <location>
        <begin position="60"/>
        <end position="141"/>
    </location>
</feature>